<dbReference type="OrthoDB" id="773317at2"/>
<reference evidence="2 3" key="1">
    <citation type="submission" date="2018-08" db="EMBL/GenBank/DDBJ databases">
        <title>Chitinophagaceae sp. K23C18032701, a novel bacterium isolated from forest soil.</title>
        <authorList>
            <person name="Wang C."/>
        </authorList>
    </citation>
    <scope>NUCLEOTIDE SEQUENCE [LARGE SCALE GENOMIC DNA]</scope>
    <source>
        <strain evidence="2 3">K23C18032701</strain>
    </source>
</reference>
<dbReference type="PANTHER" id="PTHR39339">
    <property type="entry name" value="SLR1444 PROTEIN"/>
    <property type="match status" value="1"/>
</dbReference>
<dbReference type="Proteomes" id="UP000261284">
    <property type="component" value="Unassembled WGS sequence"/>
</dbReference>
<keyword evidence="3" id="KW-1185">Reference proteome</keyword>
<feature type="domain" description="CHAD" evidence="1">
    <location>
        <begin position="1"/>
        <end position="262"/>
    </location>
</feature>
<dbReference type="PANTHER" id="PTHR39339:SF1">
    <property type="entry name" value="CHAD DOMAIN-CONTAINING PROTEIN"/>
    <property type="match status" value="1"/>
</dbReference>
<protein>
    <submittedName>
        <fullName evidence="2">CHAD domain-containing protein</fullName>
    </submittedName>
</protein>
<dbReference type="EMBL" id="QTJU01000010">
    <property type="protein sequence ID" value="RFM26298.1"/>
    <property type="molecule type" value="Genomic_DNA"/>
</dbReference>
<dbReference type="SMART" id="SM00880">
    <property type="entry name" value="CHAD"/>
    <property type="match status" value="1"/>
</dbReference>
<dbReference type="InterPro" id="IPR007899">
    <property type="entry name" value="CHAD_dom"/>
</dbReference>
<accession>A0A3E1NEU3</accession>
<dbReference type="InterPro" id="IPR038186">
    <property type="entry name" value="CHAD_dom_sf"/>
</dbReference>
<evidence type="ECO:0000313" key="3">
    <source>
        <dbReference type="Proteomes" id="UP000261284"/>
    </source>
</evidence>
<sequence length="262" mass="31603">MEQQTPLQKYFAQRVKNVFNHLHDFDLNGDDTSLHDFRVEMKKLRAVVKFLQQVYPKQKLKRPAHLLRAVFQEAGEIREYQLLQQWLEKHRLKAIQEHYFPALRLEQMMMAFRLRSDHYQADFKEIIEHSAPFVASTNEILAEQYFVDLNAHLQEMTNGDLPATEWHELRKRIKQWLYAINWIRPEEAAEKEPSLSYYNKLQEQIGQWHDLEMIRDSFAQKQIYLSQDIDVQKDFNIAAEKLNHSMRYRERQIEEMLSRQAA</sequence>
<proteinExistence type="predicted"/>
<dbReference type="RefSeq" id="WP_116849170.1">
    <property type="nucleotide sequence ID" value="NZ_QTJU01000010.1"/>
</dbReference>
<evidence type="ECO:0000313" key="2">
    <source>
        <dbReference type="EMBL" id="RFM26298.1"/>
    </source>
</evidence>
<evidence type="ECO:0000259" key="1">
    <source>
        <dbReference type="PROSITE" id="PS51708"/>
    </source>
</evidence>
<name>A0A3E1NEU3_9BACT</name>
<dbReference type="PROSITE" id="PS51708">
    <property type="entry name" value="CHAD"/>
    <property type="match status" value="1"/>
</dbReference>
<gene>
    <name evidence="2" type="ORF">DXN05_20530</name>
</gene>
<organism evidence="2 3">
    <name type="scientific">Deminuibacter soli</name>
    <dbReference type="NCBI Taxonomy" id="2291815"/>
    <lineage>
        <taxon>Bacteria</taxon>
        <taxon>Pseudomonadati</taxon>
        <taxon>Bacteroidota</taxon>
        <taxon>Chitinophagia</taxon>
        <taxon>Chitinophagales</taxon>
        <taxon>Chitinophagaceae</taxon>
        <taxon>Deminuibacter</taxon>
    </lineage>
</organism>
<dbReference type="Pfam" id="PF05235">
    <property type="entry name" value="CHAD"/>
    <property type="match status" value="1"/>
</dbReference>
<dbReference type="Gene3D" id="1.40.20.10">
    <property type="entry name" value="CHAD domain"/>
    <property type="match status" value="1"/>
</dbReference>
<comment type="caution">
    <text evidence="2">The sequence shown here is derived from an EMBL/GenBank/DDBJ whole genome shotgun (WGS) entry which is preliminary data.</text>
</comment>
<dbReference type="AlphaFoldDB" id="A0A3E1NEU3"/>